<dbReference type="InterPro" id="IPR019451">
    <property type="entry name" value="Rtp1_C1"/>
</dbReference>
<dbReference type="Pfam" id="PF10304">
    <property type="entry name" value="RTP1_C2"/>
    <property type="match status" value="1"/>
</dbReference>
<dbReference type="FunFam" id="1.25.10.10:FF:000429">
    <property type="entry name" value="Transport and golgi organization 6 homolog"/>
    <property type="match status" value="1"/>
</dbReference>
<feature type="region of interest" description="Disordered" evidence="2">
    <location>
        <begin position="745"/>
        <end position="842"/>
    </location>
</feature>
<dbReference type="OMA" id="QVATLIC"/>
<dbReference type="Bgee" id="ENSLOCG00000002394">
    <property type="expression patterns" value="Expressed in ovary and 13 other cell types or tissues"/>
</dbReference>
<dbReference type="Pfam" id="PF23565">
    <property type="entry name" value="ARM_TANGO6"/>
    <property type="match status" value="1"/>
</dbReference>
<accession>W5M350</accession>
<dbReference type="AlphaFoldDB" id="W5M350"/>
<feature type="compositionally biased region" description="Basic and acidic residues" evidence="2">
    <location>
        <begin position="757"/>
        <end position="775"/>
    </location>
</feature>
<keyword evidence="8" id="KW-1185">Reference proteome</keyword>
<dbReference type="PANTHER" id="PTHR20959:SF1">
    <property type="entry name" value="TRANSPORT AND GOLGI ORGANIZATION PROTEIN 6 HOMOLOG"/>
    <property type="match status" value="1"/>
</dbReference>
<dbReference type="InterPro" id="IPR019414">
    <property type="entry name" value="Rtp1_C2"/>
</dbReference>
<dbReference type="SUPFAM" id="SSF48371">
    <property type="entry name" value="ARM repeat"/>
    <property type="match status" value="1"/>
</dbReference>
<comment type="similarity">
    <text evidence="1">Belongs to the Tango6 family.</text>
</comment>
<evidence type="ECO:0000259" key="6">
    <source>
        <dbReference type="Pfam" id="PF25267"/>
    </source>
</evidence>
<dbReference type="InterPro" id="IPR057347">
    <property type="entry name" value="TANGO6_N"/>
</dbReference>
<dbReference type="PANTHER" id="PTHR20959">
    <property type="entry name" value="TRANSPORT AND GOLGI ORGANIZATION PROTEIN 6 FAMILY MEMBER"/>
    <property type="match status" value="1"/>
</dbReference>
<evidence type="ECO:0000259" key="3">
    <source>
        <dbReference type="Pfam" id="PF10304"/>
    </source>
</evidence>
<dbReference type="InterPro" id="IPR039600">
    <property type="entry name" value="TANGO6/Rtp1"/>
</dbReference>
<feature type="domain" description="TANGO6 HEAT repeat" evidence="5">
    <location>
        <begin position="306"/>
        <end position="570"/>
    </location>
</feature>
<protein>
    <submittedName>
        <fullName evidence="7">Transport and golgi organization 6 homolog</fullName>
    </submittedName>
</protein>
<evidence type="ECO:0000313" key="8">
    <source>
        <dbReference type="Proteomes" id="UP000018468"/>
    </source>
</evidence>
<dbReference type="STRING" id="7918.ENSLOCP00000002808"/>
<dbReference type="Proteomes" id="UP000018468">
    <property type="component" value="Linkage group LG23"/>
</dbReference>
<evidence type="ECO:0000313" key="7">
    <source>
        <dbReference type="Ensembl" id="ENSLOCP00000002808.1"/>
    </source>
</evidence>
<feature type="compositionally biased region" description="Polar residues" evidence="2">
    <location>
        <begin position="776"/>
        <end position="786"/>
    </location>
</feature>
<dbReference type="Ensembl" id="ENSLOCT00000002815.1">
    <property type="protein sequence ID" value="ENSLOCP00000002808.1"/>
    <property type="gene ID" value="ENSLOCG00000002394.1"/>
</dbReference>
<feature type="domain" description="RNA polymerase II assembly factor Rtp1 C-terminal" evidence="4">
    <location>
        <begin position="845"/>
        <end position="959"/>
    </location>
</feature>
<dbReference type="GO" id="GO:0009306">
    <property type="term" value="P:protein secretion"/>
    <property type="evidence" value="ECO:0000318"/>
    <property type="project" value="GO_Central"/>
</dbReference>
<evidence type="ECO:0000256" key="2">
    <source>
        <dbReference type="SAM" id="MobiDB-lite"/>
    </source>
</evidence>
<feature type="domain" description="TANGO6 N-terminal" evidence="6">
    <location>
        <begin position="3"/>
        <end position="305"/>
    </location>
</feature>
<sequence>MLVKLLEALDILIKPVAESGISDVHTTEKEALLRTLQANIVLLGERLRSDPACQELGRLRSQVTEEASWCESSQDVTWNFVLECLVLLQSLKRCLTKLLESFNPTKPNSRTPEAAPPLPPDVLSIAQQKTVCCALQFVVTLGICPYLLPGVGVPLSRRSAFGAAVESALQRDVPPDGTRRLFVSCTALLEVAELCSLGTMLFTRHLGDILAGLCQLGYCPSRSKAELAVVTEQGKGVSMEERRNCKRALQGLLGKVYQPIIIKELLILQGGPKQAKQSPGGVSKQALAQAPAWLRRLCGQLLSERLMQPSGVQAIVRGILEGAGAGSDGGREADWRKCDTVARILSTCPQQSLSADEYYRLVCPQVLELLHMQAKLTALQFQRVATTTVLTMVQEQPQLAEKYLLAHLLNPLVSCLSLTDNNCGTPVVEESDLTRCIEDIYKVCVVGNRPLPALMMSLGSVIPVIFSLYCFTKQNASHLRSPCHEILLWYFSKTTDSVVAISSLKQLSGLNRQPGNEPPLYQFSPGSEGGAVVGLREPICDEDEALYEKVSSEQWRVECFVDLLASLQDSSLPGDYFIELLKELTTWVEEEEEEAASTLNMSLLELEQYQEQQTAKQEQKLLILQVLAVMCERLSHTLLRNPIQVVEFIAAMLQRVCACLDREIEGTVETQSLSMAMGLVATMLAGAATLESEDYAAMKVLLPLLHHVSQQHPEPVVQELAADLRATIATHGAFSTEAVLRAAQSASGSTAGIAADRGGRRDRPPAGGREADTVTRSRAQGCSVVTTEVEESPAGEKSPTDGGRITGTEGGTAQHDRLPSDPAGQRGSRIGRSDTTPLQPSKPFSECLLEAFDPDVPTRALALRTLARMIQDRDSQALGFQDKILTVFLENLEHEDSFVYLSAIQGLTVLADVFPDQILQRLLDEYRESPPEVKKHRSLETRLKVGEVLMRASRALGDLTCHYAGPLIHVFLRATRDEDSSIRASSLSNLGELSQRLNFALGPLVHELCSCLTAIIRTDGEAEVRRAGVHVIALLLRGLSNRATEVLKDVLRDLYRTLKFVVQNDRDEVAVLHAQLALEELDDVMRRFIFPEQKLEKKIVVLP</sequence>
<dbReference type="InterPro" id="IPR011989">
    <property type="entry name" value="ARM-like"/>
</dbReference>
<dbReference type="InterPro" id="IPR057407">
    <property type="entry name" value="HEAT_TANGO6"/>
</dbReference>
<dbReference type="EMBL" id="AHAT01010623">
    <property type="status" value="NOT_ANNOTATED_CDS"/>
    <property type="molecule type" value="Genomic_DNA"/>
</dbReference>
<dbReference type="GeneTree" id="ENSGT00390000010938"/>
<dbReference type="InterPro" id="IPR016024">
    <property type="entry name" value="ARM-type_fold"/>
</dbReference>
<feature type="domain" description="RNA polymerase II assembly factor Rtp1 C-terminal" evidence="3">
    <location>
        <begin position="1050"/>
        <end position="1083"/>
    </location>
</feature>
<dbReference type="eggNOG" id="KOG4653">
    <property type="taxonomic scope" value="Eukaryota"/>
</dbReference>
<dbReference type="InParanoid" id="W5M350"/>
<evidence type="ECO:0000256" key="1">
    <source>
        <dbReference type="ARBA" id="ARBA00005724"/>
    </source>
</evidence>
<organism evidence="7 8">
    <name type="scientific">Lepisosteus oculatus</name>
    <name type="common">Spotted gar</name>
    <dbReference type="NCBI Taxonomy" id="7918"/>
    <lineage>
        <taxon>Eukaryota</taxon>
        <taxon>Metazoa</taxon>
        <taxon>Chordata</taxon>
        <taxon>Craniata</taxon>
        <taxon>Vertebrata</taxon>
        <taxon>Euteleostomi</taxon>
        <taxon>Actinopterygii</taxon>
        <taxon>Neopterygii</taxon>
        <taxon>Holostei</taxon>
        <taxon>Semionotiformes</taxon>
        <taxon>Lepisosteidae</taxon>
        <taxon>Lepisosteus</taxon>
    </lineage>
</organism>
<reference evidence="7" key="2">
    <citation type="submission" date="2025-08" db="UniProtKB">
        <authorList>
            <consortium name="Ensembl"/>
        </authorList>
    </citation>
    <scope>IDENTIFICATION</scope>
</reference>
<reference evidence="8" key="1">
    <citation type="submission" date="2011-12" db="EMBL/GenBank/DDBJ databases">
        <title>The Draft Genome of Lepisosteus oculatus.</title>
        <authorList>
            <consortium name="The Broad Institute Genome Assembly &amp; Analysis Group"/>
            <consortium name="Computational R&amp;D Group"/>
            <consortium name="and Sequencing Platform"/>
            <person name="Di Palma F."/>
            <person name="Alfoldi J."/>
            <person name="Johnson J."/>
            <person name="Berlin A."/>
            <person name="Gnerre S."/>
            <person name="Jaffe D."/>
            <person name="MacCallum I."/>
            <person name="Young S."/>
            <person name="Walker B.J."/>
            <person name="Lander E.S."/>
            <person name="Lindblad-Toh K."/>
        </authorList>
    </citation>
    <scope>NUCLEOTIDE SEQUENCE [LARGE SCALE GENOMIC DNA]</scope>
</reference>
<name>W5M350_LEPOC</name>
<dbReference type="Pfam" id="PF25267">
    <property type="entry name" value="TANGO6_N"/>
    <property type="match status" value="1"/>
</dbReference>
<evidence type="ECO:0000259" key="5">
    <source>
        <dbReference type="Pfam" id="PF23565"/>
    </source>
</evidence>
<dbReference type="FunCoup" id="W5M350">
    <property type="interactions" value="390"/>
</dbReference>
<proteinExistence type="inferred from homology"/>
<reference evidence="7" key="3">
    <citation type="submission" date="2025-09" db="UniProtKB">
        <authorList>
            <consortium name="Ensembl"/>
        </authorList>
    </citation>
    <scope>IDENTIFICATION</scope>
</reference>
<evidence type="ECO:0000259" key="4">
    <source>
        <dbReference type="Pfam" id="PF10363"/>
    </source>
</evidence>
<dbReference type="Pfam" id="PF10363">
    <property type="entry name" value="RTP1_C1"/>
    <property type="match status" value="1"/>
</dbReference>
<dbReference type="Gene3D" id="1.25.10.10">
    <property type="entry name" value="Leucine-rich Repeat Variant"/>
    <property type="match status" value="1"/>
</dbReference>